<evidence type="ECO:0008006" key="4">
    <source>
        <dbReference type="Google" id="ProtNLM"/>
    </source>
</evidence>
<protein>
    <recommendedName>
        <fullName evidence="4">DUF3796 domain-containing protein</fullName>
    </recommendedName>
</protein>
<dbReference type="AlphaFoldDB" id="A0A511Z5N1"/>
<reference evidence="2 3" key="1">
    <citation type="submission" date="2019-07" db="EMBL/GenBank/DDBJ databases">
        <title>Whole genome shotgun sequence of Sporosarcina luteola NBRC 105378.</title>
        <authorList>
            <person name="Hosoyama A."/>
            <person name="Uohara A."/>
            <person name="Ohji S."/>
            <person name="Ichikawa N."/>
        </authorList>
    </citation>
    <scope>NUCLEOTIDE SEQUENCE [LARGE SCALE GENOMIC DNA]</scope>
    <source>
        <strain evidence="2 3">NBRC 105378</strain>
    </source>
</reference>
<comment type="caution">
    <text evidence="2">The sequence shown here is derived from an EMBL/GenBank/DDBJ whole genome shotgun (WGS) entry which is preliminary data.</text>
</comment>
<dbReference type="RefSeq" id="WP_147056093.1">
    <property type="nucleotide sequence ID" value="NZ_BJYL01000015.1"/>
</dbReference>
<keyword evidence="3" id="KW-1185">Reference proteome</keyword>
<feature type="transmembrane region" description="Helical" evidence="1">
    <location>
        <begin position="6"/>
        <end position="28"/>
    </location>
</feature>
<proteinExistence type="predicted"/>
<dbReference type="OrthoDB" id="2647991at2"/>
<evidence type="ECO:0000256" key="1">
    <source>
        <dbReference type="SAM" id="Phobius"/>
    </source>
</evidence>
<name>A0A511Z5N1_9BACL</name>
<dbReference type="EMBL" id="BJYL01000015">
    <property type="protein sequence ID" value="GEN82757.1"/>
    <property type="molecule type" value="Genomic_DNA"/>
</dbReference>
<evidence type="ECO:0000313" key="3">
    <source>
        <dbReference type="Proteomes" id="UP000321901"/>
    </source>
</evidence>
<feature type="transmembrane region" description="Helical" evidence="1">
    <location>
        <begin position="52"/>
        <end position="71"/>
    </location>
</feature>
<keyword evidence="1" id="KW-0812">Transmembrane</keyword>
<feature type="transmembrane region" description="Helical" evidence="1">
    <location>
        <begin position="77"/>
        <end position="99"/>
    </location>
</feature>
<dbReference type="Proteomes" id="UP000321901">
    <property type="component" value="Unassembled WGS sequence"/>
</dbReference>
<keyword evidence="1" id="KW-1133">Transmembrane helix</keyword>
<sequence length="103" mass="12028">MYEGFDIWAFLLGLPSGLAIWAIVWYFVRKKGKKERMFDERYTNLHRHARSISWKVMTGAILIAWLIVMIVEGAKLAFFILTALWVIHMLSWLIGAAIVNKHH</sequence>
<accession>A0A511Z5N1</accession>
<evidence type="ECO:0000313" key="2">
    <source>
        <dbReference type="EMBL" id="GEN82757.1"/>
    </source>
</evidence>
<organism evidence="2 3">
    <name type="scientific">Sporosarcina luteola</name>
    <dbReference type="NCBI Taxonomy" id="582850"/>
    <lineage>
        <taxon>Bacteria</taxon>
        <taxon>Bacillati</taxon>
        <taxon>Bacillota</taxon>
        <taxon>Bacilli</taxon>
        <taxon>Bacillales</taxon>
        <taxon>Caryophanaceae</taxon>
        <taxon>Sporosarcina</taxon>
    </lineage>
</organism>
<keyword evidence="1" id="KW-0472">Membrane</keyword>
<gene>
    <name evidence="2" type="ORF">SLU01_10690</name>
</gene>